<dbReference type="OrthoDB" id="9816323at2"/>
<gene>
    <name evidence="1" type="ORF">CLOACE_03080</name>
</gene>
<reference evidence="1 2" key="1">
    <citation type="submission" date="2016-06" db="EMBL/GenBank/DDBJ databases">
        <title>Genome sequence of Clostridium acetireducens DSM 10703.</title>
        <authorList>
            <person name="Poehlein A."/>
            <person name="Fluechter S."/>
            <person name="Duerre P."/>
            <person name="Daniel R."/>
        </authorList>
    </citation>
    <scope>NUCLEOTIDE SEQUENCE [LARGE SCALE GENOMIC DNA]</scope>
    <source>
        <strain evidence="1 2">DSM 10703</strain>
    </source>
</reference>
<comment type="caution">
    <text evidence="1">The sequence shown here is derived from an EMBL/GenBank/DDBJ whole genome shotgun (WGS) entry which is preliminary data.</text>
</comment>
<evidence type="ECO:0008006" key="3">
    <source>
        <dbReference type="Google" id="ProtNLM"/>
    </source>
</evidence>
<dbReference type="EMBL" id="LZFO01000003">
    <property type="protein sequence ID" value="OFI07479.1"/>
    <property type="molecule type" value="Genomic_DNA"/>
</dbReference>
<sequence length="67" mass="8100">MKFGMRKPSLKKRISVRTSIKRQVVHRAGLKMPRGWGWLRNPKKYAYNKVYNKTSFDIFKLIKKLFK</sequence>
<proteinExistence type="predicted"/>
<accession>A0A1E8F1H4</accession>
<dbReference type="AlphaFoldDB" id="A0A1E8F1H4"/>
<protein>
    <recommendedName>
        <fullName evidence="3">Phage protein</fullName>
    </recommendedName>
</protein>
<dbReference type="RefSeq" id="WP_070109278.1">
    <property type="nucleotide sequence ID" value="NZ_LZFO01000003.1"/>
</dbReference>
<evidence type="ECO:0000313" key="2">
    <source>
        <dbReference type="Proteomes" id="UP000175744"/>
    </source>
</evidence>
<organism evidence="1 2">
    <name type="scientific">Clostridium acetireducens DSM 10703</name>
    <dbReference type="NCBI Taxonomy" id="1121290"/>
    <lineage>
        <taxon>Bacteria</taxon>
        <taxon>Bacillati</taxon>
        <taxon>Bacillota</taxon>
        <taxon>Clostridia</taxon>
        <taxon>Eubacteriales</taxon>
        <taxon>Clostridiaceae</taxon>
        <taxon>Clostridium</taxon>
    </lineage>
</organism>
<dbReference type="Proteomes" id="UP000175744">
    <property type="component" value="Unassembled WGS sequence"/>
</dbReference>
<name>A0A1E8F1H4_9CLOT</name>
<dbReference type="PATRIC" id="fig|1121290.3.peg.312"/>
<evidence type="ECO:0000313" key="1">
    <source>
        <dbReference type="EMBL" id="OFI07479.1"/>
    </source>
</evidence>
<keyword evidence="2" id="KW-1185">Reference proteome</keyword>
<dbReference type="STRING" id="1121290.CLAOCE_03080"/>